<feature type="transmembrane region" description="Helical" evidence="5">
    <location>
        <begin position="32"/>
        <end position="50"/>
    </location>
</feature>
<evidence type="ECO:0000256" key="1">
    <source>
        <dbReference type="ARBA" id="ARBA00004141"/>
    </source>
</evidence>
<evidence type="ECO:0000256" key="5">
    <source>
        <dbReference type="SAM" id="Phobius"/>
    </source>
</evidence>
<keyword evidence="4 5" id="KW-0472">Membrane</keyword>
<organism evidence="7 8">
    <name type="scientific">Nitrolancea hollandica Lb</name>
    <dbReference type="NCBI Taxonomy" id="1129897"/>
    <lineage>
        <taxon>Bacteria</taxon>
        <taxon>Pseudomonadati</taxon>
        <taxon>Thermomicrobiota</taxon>
        <taxon>Thermomicrobia</taxon>
        <taxon>Sphaerobacterales</taxon>
        <taxon>Sphaerobacterineae</taxon>
        <taxon>Sphaerobacteraceae</taxon>
        <taxon>Nitrolancea</taxon>
    </lineage>
</organism>
<dbReference type="InterPro" id="IPR035940">
    <property type="entry name" value="CAP_sf"/>
</dbReference>
<evidence type="ECO:0000256" key="4">
    <source>
        <dbReference type="ARBA" id="ARBA00023136"/>
    </source>
</evidence>
<sequence>MANWIDLVIVLIILVEVLLGLRVGFLRGVLDLAMVVAGILAGAAGYRIVAEPLGRLLHIEGNALNVLAFVLVVFVVQGILSLVVAMPLRAVLAAVRTLPPARWLDALLGIVPGAGKGVLLASLLVVTAAVLPVGSRVNSAFATSVLGQALLSRATMVTYRVQNLIGLDIADFTTTVEPATDTTHALPFAVSGGLTVSREDEWEMLDLVNQERERHGLASLTSDPLLQEAARDHSREMFELGYFGHDSPVSGSPSDRLDAVGAQYMVTGENLAYSPDVDVAHEGLMNSSGHRANILSPEYRRIGIGVIESPSHGKMFTQEFAN</sequence>
<dbReference type="InterPro" id="IPR014044">
    <property type="entry name" value="CAP_dom"/>
</dbReference>
<feature type="transmembrane region" description="Helical" evidence="5">
    <location>
        <begin position="7"/>
        <end position="26"/>
    </location>
</feature>
<feature type="transmembrane region" description="Helical" evidence="5">
    <location>
        <begin position="62"/>
        <end position="86"/>
    </location>
</feature>
<dbReference type="Gene3D" id="3.40.33.10">
    <property type="entry name" value="CAP"/>
    <property type="match status" value="1"/>
</dbReference>
<dbReference type="SUPFAM" id="SSF55797">
    <property type="entry name" value="PR-1-like"/>
    <property type="match status" value="1"/>
</dbReference>
<dbReference type="RefSeq" id="WP_008481751.1">
    <property type="nucleotide sequence ID" value="NZ_CAGS01000709.1"/>
</dbReference>
<dbReference type="GO" id="GO:0016020">
    <property type="term" value="C:membrane"/>
    <property type="evidence" value="ECO:0007669"/>
    <property type="project" value="UniProtKB-SubCell"/>
</dbReference>
<dbReference type="EMBL" id="CAGS01000709">
    <property type="protein sequence ID" value="CCF86118.1"/>
    <property type="molecule type" value="Genomic_DNA"/>
</dbReference>
<evidence type="ECO:0000256" key="3">
    <source>
        <dbReference type="ARBA" id="ARBA00022989"/>
    </source>
</evidence>
<keyword evidence="3 5" id="KW-1133">Transmembrane helix</keyword>
<dbReference type="PANTHER" id="PTHR31157">
    <property type="entry name" value="SCP DOMAIN-CONTAINING PROTEIN"/>
    <property type="match status" value="1"/>
</dbReference>
<gene>
    <name evidence="7" type="ORF">NITHO_740010</name>
</gene>
<dbReference type="GO" id="GO:0009403">
    <property type="term" value="P:toxin biosynthetic process"/>
    <property type="evidence" value="ECO:0007669"/>
    <property type="project" value="InterPro"/>
</dbReference>
<dbReference type="Proteomes" id="UP000004221">
    <property type="component" value="Unassembled WGS sequence"/>
</dbReference>
<dbReference type="AlphaFoldDB" id="I4EN55"/>
<dbReference type="Pfam" id="PF02674">
    <property type="entry name" value="Colicin_V"/>
    <property type="match status" value="1"/>
</dbReference>
<feature type="transmembrane region" description="Helical" evidence="5">
    <location>
        <begin position="106"/>
        <end position="131"/>
    </location>
</feature>
<evidence type="ECO:0000313" key="7">
    <source>
        <dbReference type="EMBL" id="CCF86118.1"/>
    </source>
</evidence>
<keyword evidence="2 5" id="KW-0812">Transmembrane</keyword>
<accession>I4EN55</accession>
<evidence type="ECO:0000256" key="2">
    <source>
        <dbReference type="ARBA" id="ARBA00022692"/>
    </source>
</evidence>
<feature type="domain" description="SCP" evidence="6">
    <location>
        <begin position="205"/>
        <end position="320"/>
    </location>
</feature>
<proteinExistence type="predicted"/>
<dbReference type="PANTHER" id="PTHR31157:SF1">
    <property type="entry name" value="SCP DOMAIN-CONTAINING PROTEIN"/>
    <property type="match status" value="1"/>
</dbReference>
<reference evidence="7 8" key="1">
    <citation type="journal article" date="2012" name="ISME J.">
        <title>Nitrification expanded: discovery, physiology and genomics of a nitrite-oxidizing bacterium from the phylum Chloroflexi.</title>
        <authorList>
            <person name="Sorokin D.Y."/>
            <person name="Lucker S."/>
            <person name="Vejmelkova D."/>
            <person name="Kostrikina N.A."/>
            <person name="Kleerebezem R."/>
            <person name="Rijpstra W.I."/>
            <person name="Damste J.S."/>
            <person name="Le Paslier D."/>
            <person name="Muyzer G."/>
            <person name="Wagner M."/>
            <person name="van Loosdrecht M.C."/>
            <person name="Daims H."/>
        </authorList>
    </citation>
    <scope>NUCLEOTIDE SEQUENCE [LARGE SCALE GENOMIC DNA]</scope>
    <source>
        <strain evidence="8">none</strain>
    </source>
</reference>
<dbReference type="InterPro" id="IPR003825">
    <property type="entry name" value="Colicin-V_CvpA"/>
</dbReference>
<dbReference type="CDD" id="cd05379">
    <property type="entry name" value="CAP_bacterial"/>
    <property type="match status" value="1"/>
</dbReference>
<comment type="subcellular location">
    <subcellularLocation>
        <location evidence="1">Membrane</location>
        <topology evidence="1">Multi-pass membrane protein</topology>
    </subcellularLocation>
</comment>
<evidence type="ECO:0000313" key="8">
    <source>
        <dbReference type="Proteomes" id="UP000004221"/>
    </source>
</evidence>
<evidence type="ECO:0000259" key="6">
    <source>
        <dbReference type="Pfam" id="PF00188"/>
    </source>
</evidence>
<name>I4EN55_9BACT</name>
<protein>
    <submittedName>
        <fullName evidence="7">SCP-like extracellular</fullName>
    </submittedName>
</protein>
<dbReference type="OrthoDB" id="9783944at2"/>
<keyword evidence="8" id="KW-1185">Reference proteome</keyword>
<dbReference type="Pfam" id="PF00188">
    <property type="entry name" value="CAP"/>
    <property type="match status" value="1"/>
</dbReference>
<comment type="caution">
    <text evidence="7">The sequence shown here is derived from an EMBL/GenBank/DDBJ whole genome shotgun (WGS) entry which is preliminary data.</text>
</comment>